<evidence type="ECO:0000313" key="2">
    <source>
        <dbReference type="Proteomes" id="UP001472677"/>
    </source>
</evidence>
<organism evidence="1 2">
    <name type="scientific">Hibiscus sabdariffa</name>
    <name type="common">roselle</name>
    <dbReference type="NCBI Taxonomy" id="183260"/>
    <lineage>
        <taxon>Eukaryota</taxon>
        <taxon>Viridiplantae</taxon>
        <taxon>Streptophyta</taxon>
        <taxon>Embryophyta</taxon>
        <taxon>Tracheophyta</taxon>
        <taxon>Spermatophyta</taxon>
        <taxon>Magnoliopsida</taxon>
        <taxon>eudicotyledons</taxon>
        <taxon>Gunneridae</taxon>
        <taxon>Pentapetalae</taxon>
        <taxon>rosids</taxon>
        <taxon>malvids</taxon>
        <taxon>Malvales</taxon>
        <taxon>Malvaceae</taxon>
        <taxon>Malvoideae</taxon>
        <taxon>Hibiscus</taxon>
    </lineage>
</organism>
<protein>
    <submittedName>
        <fullName evidence="1">Uncharacterized protein</fullName>
    </submittedName>
</protein>
<sequence>MCLGSPGGYVKINCDASFDITTIVTFAAAIIHGKKGLAVGLGGTSAGIAKTLVLRLGSLIAPSRRLS</sequence>
<keyword evidence="2" id="KW-1185">Reference proteome</keyword>
<name>A0ABR2GE51_9ROSI</name>
<evidence type="ECO:0000313" key="1">
    <source>
        <dbReference type="EMBL" id="KAK8600975.1"/>
    </source>
</evidence>
<dbReference type="EMBL" id="JBBPBM010000001">
    <property type="protein sequence ID" value="KAK8600975.1"/>
    <property type="molecule type" value="Genomic_DNA"/>
</dbReference>
<dbReference type="Proteomes" id="UP001472677">
    <property type="component" value="Unassembled WGS sequence"/>
</dbReference>
<reference evidence="1 2" key="1">
    <citation type="journal article" date="2024" name="G3 (Bethesda)">
        <title>Genome assembly of Hibiscus sabdariffa L. provides insights into metabolisms of medicinal natural products.</title>
        <authorList>
            <person name="Kim T."/>
        </authorList>
    </citation>
    <scope>NUCLEOTIDE SEQUENCE [LARGE SCALE GENOMIC DNA]</scope>
    <source>
        <strain evidence="1">TK-2024</strain>
        <tissue evidence="1">Old leaves</tissue>
    </source>
</reference>
<accession>A0ABR2GE51</accession>
<comment type="caution">
    <text evidence="1">The sequence shown here is derived from an EMBL/GenBank/DDBJ whole genome shotgun (WGS) entry which is preliminary data.</text>
</comment>
<proteinExistence type="predicted"/>
<gene>
    <name evidence="1" type="ORF">V6N12_050820</name>
</gene>